<evidence type="ECO:0000259" key="1">
    <source>
        <dbReference type="Pfam" id="PF13406"/>
    </source>
</evidence>
<proteinExistence type="predicted"/>
<name>A0A1G1YEK8_9BACT</name>
<dbReference type="InterPro" id="IPR043426">
    <property type="entry name" value="MltB-like"/>
</dbReference>
<gene>
    <name evidence="2" type="ORF">A3J65_03025</name>
</gene>
<dbReference type="InterPro" id="IPR031304">
    <property type="entry name" value="SLT_2"/>
</dbReference>
<protein>
    <recommendedName>
        <fullName evidence="1">Transglycosylase SLT domain-containing protein</fullName>
    </recommendedName>
</protein>
<dbReference type="EMBL" id="MHIK01000050">
    <property type="protein sequence ID" value="OGY50798.1"/>
    <property type="molecule type" value="Genomic_DNA"/>
</dbReference>
<dbReference type="Proteomes" id="UP000178501">
    <property type="component" value="Unassembled WGS sequence"/>
</dbReference>
<accession>A0A1G1YEK8</accession>
<dbReference type="Pfam" id="PF13406">
    <property type="entry name" value="SLT_2"/>
    <property type="match status" value="1"/>
</dbReference>
<evidence type="ECO:0000313" key="2">
    <source>
        <dbReference type="EMBL" id="OGY50798.1"/>
    </source>
</evidence>
<dbReference type="InterPro" id="IPR023346">
    <property type="entry name" value="Lysozyme-like_dom_sf"/>
</dbReference>
<evidence type="ECO:0000313" key="3">
    <source>
        <dbReference type="Proteomes" id="UP000178501"/>
    </source>
</evidence>
<dbReference type="CDD" id="cd13399">
    <property type="entry name" value="Slt35-like"/>
    <property type="match status" value="1"/>
</dbReference>
<comment type="caution">
    <text evidence="2">The sequence shown here is derived from an EMBL/GenBank/DDBJ whole genome shotgun (WGS) entry which is preliminary data.</text>
</comment>
<reference evidence="2 3" key="1">
    <citation type="journal article" date="2016" name="Nat. Commun.">
        <title>Thousands of microbial genomes shed light on interconnected biogeochemical processes in an aquifer system.</title>
        <authorList>
            <person name="Anantharaman K."/>
            <person name="Brown C.T."/>
            <person name="Hug L.A."/>
            <person name="Sharon I."/>
            <person name="Castelle C.J."/>
            <person name="Probst A.J."/>
            <person name="Thomas B.C."/>
            <person name="Singh A."/>
            <person name="Wilkins M.J."/>
            <person name="Karaoz U."/>
            <person name="Brodie E.L."/>
            <person name="Williams K.H."/>
            <person name="Hubbard S.S."/>
            <person name="Banfield J.F."/>
        </authorList>
    </citation>
    <scope>NUCLEOTIDE SEQUENCE [LARGE SCALE GENOMIC DNA]</scope>
</reference>
<organism evidence="2 3">
    <name type="scientific">Candidatus Buchananbacteria bacterium RIFCSPHIGHO2_02_FULL_45_11b</name>
    <dbReference type="NCBI Taxonomy" id="1797541"/>
    <lineage>
        <taxon>Bacteria</taxon>
        <taxon>Candidatus Buchananiibacteriota</taxon>
    </lineage>
</organism>
<feature type="domain" description="Transglycosylase SLT" evidence="1">
    <location>
        <begin position="150"/>
        <end position="229"/>
    </location>
</feature>
<dbReference type="GO" id="GO:0008933">
    <property type="term" value="F:peptidoglycan lytic transglycosylase activity"/>
    <property type="evidence" value="ECO:0007669"/>
    <property type="project" value="TreeGrafter"/>
</dbReference>
<dbReference type="GO" id="GO:0009253">
    <property type="term" value="P:peptidoglycan catabolic process"/>
    <property type="evidence" value="ECO:0007669"/>
    <property type="project" value="TreeGrafter"/>
</dbReference>
<dbReference type="Gene3D" id="1.10.8.350">
    <property type="entry name" value="Bacterial muramidase"/>
    <property type="match status" value="1"/>
</dbReference>
<dbReference type="AlphaFoldDB" id="A0A1G1YEK8"/>
<dbReference type="SUPFAM" id="SSF53955">
    <property type="entry name" value="Lysozyme-like"/>
    <property type="match status" value="1"/>
</dbReference>
<dbReference type="PANTHER" id="PTHR30163">
    <property type="entry name" value="MEMBRANE-BOUND LYTIC MUREIN TRANSGLYCOSYLASE B"/>
    <property type="match status" value="1"/>
</dbReference>
<dbReference type="PANTHER" id="PTHR30163:SF8">
    <property type="entry name" value="LYTIC MUREIN TRANSGLYCOSYLASE"/>
    <property type="match status" value="1"/>
</dbReference>
<sequence length="268" mass="29480">MKSEKMGFALLLALAFTSYMIISSAMAPKPVFASIEGREYPAPDKVSAPPEIPKQNSIEYLLGDAEARRQLALETARLQAAVDKRRAEEVAKRLQSMAPVPNDFPETEAMEALLLAEDYSGVHWEVLDATHRQETRAGKFLGHCRPWQVMSRGQYAAFLKICKVTGRDPKQQVCSSKGAIGQMQFLPKTWVAEGKDGNGDGVIDPWCPQDAIISAGQFLAKHGYETNPDKAIAYYNGGNNRGPAVKRYVAEVKARAAKAASQSRKKDH</sequence>
<dbReference type="Gene3D" id="1.10.530.10">
    <property type="match status" value="1"/>
</dbReference>